<accession>F0WSD3</accession>
<sequence>MTPIDFIPECAASISTLDIEAVRTVFPGSPKSFLSEIVLGIQEHHNVIFPAIKVFFRAYAARIARTDRQKCFIFAYLLLFQLERMGMSDFERHMKATNASLAMRSLLTFFTDDAMLNEKLPEAWREYYDADSIQRLTTPLREACSALKELCARISDSSGRQSSLYKLSKELPGSLPKLQKAQTHAKARHRILSNQDELVSSESSNVHFKATPMPRCPASCPEVKLITAVILREDAMYQRNQAKAAALLQAYETELRDSMPFYQWRAQMQQQDDAAQASVTAARRLEMAQAKHFAKEAAISVQHDNKRIVESMKMIAENLELERTRQNSQTLCQNRSQMTQIKHVRECAPRNAQVRLRRDKRSQAAELNALLEEERVRKELQTAAEHSKREETLREIRALHTSRGPHIASFNPSETAQLGLLEEMSQSELEARLCAQKAEIAMKEREKRQQIAQAKSEKTDKLQAKMANLMRFREARSTQSRRQRMISQQNQVHLQHEYALAAERAEAEALKAVNERTATWDTKAVECKRYAKVADKKRNFRKKK</sequence>
<reference evidence="2" key="1">
    <citation type="journal article" date="2011" name="PLoS Biol.">
        <title>Gene gain and loss during evolution of obligate parasitism in the white rust pathogen of Arabidopsis thaliana.</title>
        <authorList>
            <person name="Kemen E."/>
            <person name="Gardiner A."/>
            <person name="Schultz-Larsen T."/>
            <person name="Kemen A.C."/>
            <person name="Balmuth A.L."/>
            <person name="Robert-Seilaniantz A."/>
            <person name="Bailey K."/>
            <person name="Holub E."/>
            <person name="Studholme D.J."/>
            <person name="Maclean D."/>
            <person name="Jones J.D."/>
        </authorList>
    </citation>
    <scope>NUCLEOTIDE SEQUENCE</scope>
</reference>
<organism evidence="2">
    <name type="scientific">Albugo laibachii Nc14</name>
    <dbReference type="NCBI Taxonomy" id="890382"/>
    <lineage>
        <taxon>Eukaryota</taxon>
        <taxon>Sar</taxon>
        <taxon>Stramenopiles</taxon>
        <taxon>Oomycota</taxon>
        <taxon>Peronosporomycetes</taxon>
        <taxon>Albuginales</taxon>
        <taxon>Albuginaceae</taxon>
        <taxon>Albugo</taxon>
    </lineage>
</organism>
<evidence type="ECO:0000256" key="1">
    <source>
        <dbReference type="SAM" id="Coils"/>
    </source>
</evidence>
<dbReference type="HOGENOM" id="CLU_501005_0_0_1"/>
<keyword evidence="1" id="KW-0175">Coiled coil</keyword>
<dbReference type="EMBL" id="FR824274">
    <property type="protein sequence ID" value="CCA24253.1"/>
    <property type="molecule type" value="Genomic_DNA"/>
</dbReference>
<dbReference type="PANTHER" id="PTHR34649">
    <property type="entry name" value="CILIA- AND FLAGELLA-ASSOCIATED PROTEIN 99"/>
    <property type="match status" value="1"/>
</dbReference>
<name>F0WSD3_9STRA</name>
<dbReference type="PANTHER" id="PTHR34649:SF1">
    <property type="entry name" value="CILIA- AND FLAGELLA-ASSOCIATED PROTEIN 99"/>
    <property type="match status" value="1"/>
</dbReference>
<gene>
    <name evidence="2" type="primary">AlNc14C229G9273</name>
    <name evidence="2" type="ORF">ALNC14_103970</name>
</gene>
<dbReference type="InterPro" id="IPR039341">
    <property type="entry name" value="CFAP99"/>
</dbReference>
<feature type="coiled-coil region" evidence="1">
    <location>
        <begin position="357"/>
        <end position="390"/>
    </location>
</feature>
<protein>
    <submittedName>
        <fullName evidence="2">Uncharacterized protein AlNc14C229G9273</fullName>
    </submittedName>
</protein>
<dbReference type="AlphaFoldDB" id="F0WSD3"/>
<proteinExistence type="predicted"/>
<evidence type="ECO:0000313" key="2">
    <source>
        <dbReference type="EMBL" id="CCA24253.1"/>
    </source>
</evidence>
<reference evidence="2" key="2">
    <citation type="submission" date="2011-02" db="EMBL/GenBank/DDBJ databases">
        <authorList>
            <person name="MacLean D."/>
        </authorList>
    </citation>
    <scope>NUCLEOTIDE SEQUENCE</scope>
</reference>